<dbReference type="InterPro" id="IPR047952">
    <property type="entry name" value="Transpos_IS4"/>
</dbReference>
<dbReference type="SUPFAM" id="SSF53098">
    <property type="entry name" value="Ribonuclease H-like"/>
    <property type="match status" value="1"/>
</dbReference>
<comment type="caution">
    <text evidence="3">The sequence shown here is derived from an EMBL/GenBank/DDBJ whole genome shotgun (WGS) entry which is preliminary data.</text>
</comment>
<dbReference type="Pfam" id="PF13006">
    <property type="entry name" value="Nterm_IS4"/>
    <property type="match status" value="1"/>
</dbReference>
<evidence type="ECO:0000313" key="4">
    <source>
        <dbReference type="Proteomes" id="UP001257627"/>
    </source>
</evidence>
<protein>
    <submittedName>
        <fullName evidence="3">IS4 family transposase</fullName>
    </submittedName>
</protein>
<dbReference type="Pfam" id="PF01609">
    <property type="entry name" value="DDE_Tnp_1"/>
    <property type="match status" value="1"/>
</dbReference>
<evidence type="ECO:0000259" key="2">
    <source>
        <dbReference type="Pfam" id="PF13006"/>
    </source>
</evidence>
<dbReference type="NCBIfam" id="NF033592">
    <property type="entry name" value="transpos_IS4_1"/>
    <property type="match status" value="1"/>
</dbReference>
<dbReference type="Gene3D" id="3.90.350.10">
    <property type="entry name" value="Transposase Inhibitor Protein From Tn5, Chain A, domain 1"/>
    <property type="match status" value="1"/>
</dbReference>
<dbReference type="RefSeq" id="WP_143609576.1">
    <property type="nucleotide sequence ID" value="NZ_CP107955.1"/>
</dbReference>
<reference evidence="3 4" key="1">
    <citation type="submission" date="2023-02" db="EMBL/GenBank/DDBJ databases">
        <authorList>
            <person name="Maleckis M."/>
        </authorList>
    </citation>
    <scope>NUCLEOTIDE SEQUENCE [LARGE SCALE GENOMIC DNA]</scope>
    <source>
        <strain evidence="3 4">P8-A2</strain>
    </source>
</reference>
<sequence>MLPKSASVSSIPTGPDVYAPGHVGELTQIIDPVLVDAVIEETAAREQRLRLLPARVVVYFVLALAFFERSSYQGVWGKLTVGLGDTVVAHPCASSLSRARRRLGVAPLRALFTVLAGPVATPAQTCAFYRGRRVVAIDGTTLNAPDEPAVTWRYPKHIGPVREFGYPIVRLVTLVECGTRALIDAVFGPDRTGEISYAHRLLGSLDGSMLLLADAYYDAVGFLTAVSDTGAAFLLRSTRKRRPTIRHPLPDGSYRTFIQSNNYRAGRGYGQRLEVRVIEAWVTVTLADGTRRTELWRLLTTLLDAERHPAMELIELYHRRWQAETCYFSLKTTILDGRILRSRTVPGLEQEIYALLTVYQALVRMAGDLTTAHPELSPRQVSFTILLQAAADQIVAGNGITITEPVTLVGAIGHVVLANLVPEQRRWRVKSRMLKRYSKYPFNQTRHPRKAQKYTLHTEVIPDGWVP</sequence>
<dbReference type="Proteomes" id="UP001257627">
    <property type="component" value="Unassembled WGS sequence"/>
</dbReference>
<dbReference type="PANTHER" id="PTHR37529">
    <property type="entry name" value="TRANSPOSASE INSG FOR INSERTION SEQUENCE ELEMENT IS4-RELATED"/>
    <property type="match status" value="1"/>
</dbReference>
<dbReference type="InterPro" id="IPR024473">
    <property type="entry name" value="Transposases_IS4_N"/>
</dbReference>
<keyword evidence="4" id="KW-1185">Reference proteome</keyword>
<proteinExistence type="predicted"/>
<dbReference type="EMBL" id="JARAKF010000001">
    <property type="protein sequence ID" value="MDU8993442.1"/>
    <property type="molecule type" value="Genomic_DNA"/>
</dbReference>
<organism evidence="3 4">
    <name type="scientific">Streptomyces mirabilis</name>
    <dbReference type="NCBI Taxonomy" id="68239"/>
    <lineage>
        <taxon>Bacteria</taxon>
        <taxon>Bacillati</taxon>
        <taxon>Actinomycetota</taxon>
        <taxon>Actinomycetes</taxon>
        <taxon>Kitasatosporales</taxon>
        <taxon>Streptomycetaceae</taxon>
        <taxon>Streptomyces</taxon>
    </lineage>
</organism>
<feature type="domain" description="Transposase IS4-like" evidence="1">
    <location>
        <begin position="131"/>
        <end position="359"/>
    </location>
</feature>
<evidence type="ECO:0000313" key="3">
    <source>
        <dbReference type="EMBL" id="MDU8993442.1"/>
    </source>
</evidence>
<name>A0ABU3UHN9_9ACTN</name>
<accession>A0ABU3UHN9</accession>
<dbReference type="InterPro" id="IPR002559">
    <property type="entry name" value="Transposase_11"/>
</dbReference>
<gene>
    <name evidence="3" type="ORF">PU648_14035</name>
</gene>
<feature type="domain" description="Transposase IS4 N-terminal" evidence="2">
    <location>
        <begin position="21"/>
        <end position="113"/>
    </location>
</feature>
<dbReference type="InterPro" id="IPR012337">
    <property type="entry name" value="RNaseH-like_sf"/>
</dbReference>
<evidence type="ECO:0000259" key="1">
    <source>
        <dbReference type="Pfam" id="PF01609"/>
    </source>
</evidence>
<dbReference type="PANTHER" id="PTHR37529:SF1">
    <property type="entry name" value="TRANSPOSASE INSG FOR INSERTION SEQUENCE ELEMENT IS4-RELATED"/>
    <property type="match status" value="1"/>
</dbReference>